<dbReference type="SUPFAM" id="SSF53448">
    <property type="entry name" value="Nucleotide-diphospho-sugar transferases"/>
    <property type="match status" value="1"/>
</dbReference>
<reference evidence="2" key="1">
    <citation type="submission" date="2018-05" db="EMBL/GenBank/DDBJ databases">
        <authorList>
            <person name="Lanie J.A."/>
            <person name="Ng W.-L."/>
            <person name="Kazmierczak K.M."/>
            <person name="Andrzejewski T.M."/>
            <person name="Davidsen T.M."/>
            <person name="Wayne K.J."/>
            <person name="Tettelin H."/>
            <person name="Glass J.I."/>
            <person name="Rusch D."/>
            <person name="Podicherti R."/>
            <person name="Tsui H.-C.T."/>
            <person name="Winkler M.E."/>
        </authorList>
    </citation>
    <scope>NUCLEOTIDE SEQUENCE</scope>
</reference>
<proteinExistence type="predicted"/>
<dbReference type="NCBIfam" id="TIGR01208">
    <property type="entry name" value="rmlA_long"/>
    <property type="match status" value="1"/>
</dbReference>
<name>A0A381QER3_9ZZZZ</name>
<dbReference type="InterPro" id="IPR005908">
    <property type="entry name" value="G1P_thy_trans_l"/>
</dbReference>
<dbReference type="AlphaFoldDB" id="A0A381QER3"/>
<dbReference type="PANTHER" id="PTHR42883">
    <property type="entry name" value="GLUCOSE-1-PHOSPHATE THYMIDYLTRANSFERASE"/>
    <property type="match status" value="1"/>
</dbReference>
<dbReference type="InterPro" id="IPR005835">
    <property type="entry name" value="NTP_transferase_dom"/>
</dbReference>
<dbReference type="EMBL" id="UINC01001314">
    <property type="protein sequence ID" value="SUZ77374.1"/>
    <property type="molecule type" value="Genomic_DNA"/>
</dbReference>
<evidence type="ECO:0000259" key="1">
    <source>
        <dbReference type="Pfam" id="PF00483"/>
    </source>
</evidence>
<gene>
    <name evidence="2" type="ORF">METZ01_LOCUS30228</name>
</gene>
<organism evidence="2">
    <name type="scientific">marine metagenome</name>
    <dbReference type="NCBI Taxonomy" id="408172"/>
    <lineage>
        <taxon>unclassified sequences</taxon>
        <taxon>metagenomes</taxon>
        <taxon>ecological metagenomes</taxon>
    </lineage>
</organism>
<dbReference type="InterPro" id="IPR029044">
    <property type="entry name" value="Nucleotide-diphossugar_trans"/>
</dbReference>
<feature type="domain" description="Nucleotidyl transferase" evidence="1">
    <location>
        <begin position="2"/>
        <end position="234"/>
    </location>
</feature>
<accession>A0A381QER3</accession>
<dbReference type="Pfam" id="PF00483">
    <property type="entry name" value="NTP_transferase"/>
    <property type="match status" value="1"/>
</dbReference>
<protein>
    <recommendedName>
        <fullName evidence="1">Nucleotidyl transferase domain-containing protein</fullName>
    </recommendedName>
</protein>
<evidence type="ECO:0000313" key="2">
    <source>
        <dbReference type="EMBL" id="SUZ77374.1"/>
    </source>
</evidence>
<dbReference type="PANTHER" id="PTHR42883:SF2">
    <property type="entry name" value="THYMIDYLYLTRANSFERASE"/>
    <property type="match status" value="1"/>
</dbReference>
<dbReference type="Gene3D" id="3.90.550.10">
    <property type="entry name" value="Spore Coat Polysaccharide Biosynthesis Protein SpsA, Chain A"/>
    <property type="match status" value="1"/>
</dbReference>
<dbReference type="CDD" id="cd04189">
    <property type="entry name" value="G1P_TT_long"/>
    <property type="match status" value="1"/>
</dbReference>
<sequence length="355" mass="39271">MKALVTAGGHGTRLRPITYTQNKHLIPIANKTMLQYALDYLKEAEIYEIGIIINANDKSIQNVFGNGEGFGVEITYIEQDQPLGLAHVVKVSQSFIGSDNFIFYLGDNILIGGLKSFINDFKRMKSNCHLVLSQVSNPNRFGVAEVINDRIVRIKEKPISPKSNLAVTGIYLYDSNIFEAVNSIKPSKRGELEISDAHQFLIENGYDVSYSEITGWWKDTGQPSDLLDANRLVLNNIKEKNDGYVDNLTTMSGEVIIGKNSQIINSKINGPAIIDNDTVIKDSFIGPYTAIGTNCKITSSKVEYSIIMEGCVIDCVDSNIKSSLLGKNVKIIGSNNKNSQSRFLLGEQSYIELID</sequence>